<accession>A0ABQ0BNC3</accession>
<dbReference type="Gene3D" id="3.30.950.30">
    <property type="entry name" value="Schlafen, AAA domain"/>
    <property type="match status" value="1"/>
</dbReference>
<dbReference type="Proteomes" id="UP001600941">
    <property type="component" value="Unassembled WGS sequence"/>
</dbReference>
<dbReference type="InterPro" id="IPR038475">
    <property type="entry name" value="RecG_C_sf"/>
</dbReference>
<comment type="caution">
    <text evidence="2">The sequence shown here is derived from an EMBL/GenBank/DDBJ whole genome shotgun (WGS) entry which is preliminary data.</text>
</comment>
<dbReference type="EMBL" id="BAABZQ010000001">
    <property type="protein sequence ID" value="GAA6498032.1"/>
    <property type="molecule type" value="Genomic_DNA"/>
</dbReference>
<gene>
    <name evidence="2" type="ORF">K340107D12_08480</name>
</gene>
<feature type="domain" description="Schlafen AlbA-2" evidence="1">
    <location>
        <begin position="10"/>
        <end position="129"/>
    </location>
</feature>
<evidence type="ECO:0000313" key="2">
    <source>
        <dbReference type="EMBL" id="GAA6498032.1"/>
    </source>
</evidence>
<name>A0ABQ0BNC3_9FIRM</name>
<dbReference type="Gene3D" id="3.30.565.60">
    <property type="match status" value="1"/>
</dbReference>
<organism evidence="2 3">
    <name type="scientific">Blautia parvula</name>
    <dbReference type="NCBI Taxonomy" id="2877527"/>
    <lineage>
        <taxon>Bacteria</taxon>
        <taxon>Bacillati</taxon>
        <taxon>Bacillota</taxon>
        <taxon>Clostridia</taxon>
        <taxon>Lachnospirales</taxon>
        <taxon>Lachnospiraceae</taxon>
        <taxon>Blautia</taxon>
    </lineage>
</organism>
<evidence type="ECO:0000313" key="3">
    <source>
        <dbReference type="Proteomes" id="UP001600941"/>
    </source>
</evidence>
<dbReference type="Pfam" id="PF04326">
    <property type="entry name" value="SLFN_AlbA_2"/>
    <property type="match status" value="1"/>
</dbReference>
<protein>
    <recommendedName>
        <fullName evidence="1">Schlafen AlbA-2 domain-containing protein</fullName>
    </recommendedName>
</protein>
<keyword evidence="3" id="KW-1185">Reference proteome</keyword>
<dbReference type="RefSeq" id="WP_227210979.1">
    <property type="nucleotide sequence ID" value="NZ_BAABZQ010000001.1"/>
</dbReference>
<dbReference type="Pfam" id="PF13749">
    <property type="entry name" value="HATPase_c_4"/>
    <property type="match status" value="1"/>
</dbReference>
<dbReference type="InterPro" id="IPR007421">
    <property type="entry name" value="Schlafen_AlbA_2_dom"/>
</dbReference>
<dbReference type="PANTHER" id="PTHR30595">
    <property type="entry name" value="GLPR-RELATED TRANSCRIPTIONAL REPRESSOR"/>
    <property type="match status" value="1"/>
</dbReference>
<reference evidence="2 3" key="1">
    <citation type="submission" date="2024-04" db="EMBL/GenBank/DDBJ databases">
        <title>Defined microbial consortia suppress multidrug-resistant proinflammatory Enterobacteriaceae via ecological control.</title>
        <authorList>
            <person name="Furuichi M."/>
            <person name="Kawaguchi T."/>
            <person name="Pust M."/>
            <person name="Yasuma K."/>
            <person name="Plichta D."/>
            <person name="Hasegawa N."/>
            <person name="Ohya T."/>
            <person name="Bhattarai S."/>
            <person name="Sasajima S."/>
            <person name="Aoto Y."/>
            <person name="Tuganbaev T."/>
            <person name="Yaginuma M."/>
            <person name="Ueda M."/>
            <person name="Okahashi N."/>
            <person name="Amafuji K."/>
            <person name="Kiridooshi Y."/>
            <person name="Sugita K."/>
            <person name="Strazar M."/>
            <person name="Skelly A."/>
            <person name="Suda W."/>
            <person name="Hattori M."/>
            <person name="Nakamoto N."/>
            <person name="Caballero S."/>
            <person name="Norman J."/>
            <person name="Olle B."/>
            <person name="Tanoue T."/>
            <person name="Arita M."/>
            <person name="Bucci V."/>
            <person name="Atarashi K."/>
            <person name="Xavier R."/>
            <person name="Honda K."/>
        </authorList>
    </citation>
    <scope>NUCLEOTIDE SEQUENCE [LARGE SCALE GENOMIC DNA]</scope>
    <source>
        <strain evidence="3">k34-0107-D12</strain>
    </source>
</reference>
<evidence type="ECO:0000259" key="1">
    <source>
        <dbReference type="Pfam" id="PF04326"/>
    </source>
</evidence>
<proteinExistence type="predicted"/>
<dbReference type="InterPro" id="IPR038461">
    <property type="entry name" value="Schlafen_AlbA_2_dom_sf"/>
</dbReference>
<sequence>MTIDEIYTGESKNLEFKQEVPARSERYMKTVVAFANTAGGRLVFGVEDGTHRIIGVPQETVFETMDSLTNAICDSCTPMIIPDITLQTVEDKTLIVVEIYPGGQRPYYITALGKENGTYVRISGTSRPADSYLLRELEFEGMNRCFDQTYAAPRLAEEGQIRELCSSMRQYALKMCSTENERAAVKNVTRSNLLSWGILTEKEGKILPTNAFVLLTDNNFLQAKIQCAVFRGTTRGEFLERREYTGPIYKQIDEAYNFVLRNIRYGAKYKGLYRVDDYELPILCIREIIANAVTHRSYLNPGCVQVALYDDRLEVTSPGMLFGGLTLAQMREGYSKPRNRAIANAFTYMKIMEQWGSGVPKMLKMCREFGVEEPEFSEEGVDFRVNLYRESARNSFLVMEEPAEYRAGKQMEQAGLTVENTTQTAGNTTQTAENTTQMMGNTTQPIRNTTQLIPNAAKTAEDTTQSIPDTTQTPEVRMSAYDRQLLQAVRKYPYISQRELAAELCWNTDRVKYYMKKWKDKGGLCRVGSTHKGYWQVLIRVE</sequence>
<dbReference type="PANTHER" id="PTHR30595:SF6">
    <property type="entry name" value="SCHLAFEN ALBA-2 DOMAIN-CONTAINING PROTEIN"/>
    <property type="match status" value="1"/>
</dbReference>